<comment type="similarity">
    <text evidence="1">Belongs to the short-chain dehydrogenases/reductases (SDR) family.</text>
</comment>
<dbReference type="AlphaFoldDB" id="A0A6J6RU29"/>
<evidence type="ECO:0000256" key="2">
    <source>
        <dbReference type="ARBA" id="ARBA00023002"/>
    </source>
</evidence>
<dbReference type="SUPFAM" id="SSF51735">
    <property type="entry name" value="NAD(P)-binding Rossmann-fold domains"/>
    <property type="match status" value="1"/>
</dbReference>
<sequence length="261" mass="27718">MPHPEIDSTATQAMHSVLGRTIIVTGSGQGVGRGMAHHLGKAGANVVVAEWNAEKMARTCGELTELSVPNLGVEVDINERDQIEALVAATVKKFGRVDGLINNAQTFRANMPVAEVSADDVEVFYHSGVLGTLWAMQAVYPHMKDAGWGRIVNFGSSMGRVGGAGFGAYNASKEAIRGLSRTAAREWAQDGIIVNIIAPAAAPPRAEGSAAFEEFMRTCPMGRNGDSELDVGPIAHFLCSDACRFVTGHTFMVDGGNFLWS</sequence>
<dbReference type="PANTHER" id="PTHR42760">
    <property type="entry name" value="SHORT-CHAIN DEHYDROGENASES/REDUCTASES FAMILY MEMBER"/>
    <property type="match status" value="1"/>
</dbReference>
<keyword evidence="2" id="KW-0560">Oxidoreductase</keyword>
<dbReference type="PROSITE" id="PS00061">
    <property type="entry name" value="ADH_SHORT"/>
    <property type="match status" value="1"/>
</dbReference>
<dbReference type="EMBL" id="CAEZYK010000051">
    <property type="protein sequence ID" value="CAB4725867.1"/>
    <property type="molecule type" value="Genomic_DNA"/>
</dbReference>
<dbReference type="GO" id="GO:0016616">
    <property type="term" value="F:oxidoreductase activity, acting on the CH-OH group of donors, NAD or NADP as acceptor"/>
    <property type="evidence" value="ECO:0007669"/>
    <property type="project" value="TreeGrafter"/>
</dbReference>
<evidence type="ECO:0000313" key="4">
    <source>
        <dbReference type="EMBL" id="CAB4916827.1"/>
    </source>
</evidence>
<dbReference type="InterPro" id="IPR020904">
    <property type="entry name" value="Sc_DH/Rdtase_CS"/>
</dbReference>
<reference evidence="3" key="1">
    <citation type="submission" date="2020-05" db="EMBL/GenBank/DDBJ databases">
        <authorList>
            <person name="Chiriac C."/>
            <person name="Salcher M."/>
            <person name="Ghai R."/>
            <person name="Kavagutti S V."/>
        </authorList>
    </citation>
    <scope>NUCLEOTIDE SEQUENCE</scope>
</reference>
<dbReference type="PANTHER" id="PTHR42760:SF133">
    <property type="entry name" value="3-OXOACYL-[ACYL-CARRIER-PROTEIN] REDUCTASE"/>
    <property type="match status" value="1"/>
</dbReference>
<gene>
    <name evidence="3" type="ORF">UFOPK2683_00974</name>
    <name evidence="4" type="ORF">UFOPK3605_01457</name>
</gene>
<dbReference type="PRINTS" id="PR00081">
    <property type="entry name" value="GDHRDH"/>
</dbReference>
<dbReference type="EMBL" id="CAFBMM010000106">
    <property type="protein sequence ID" value="CAB4916827.1"/>
    <property type="molecule type" value="Genomic_DNA"/>
</dbReference>
<dbReference type="CDD" id="cd05233">
    <property type="entry name" value="SDR_c"/>
    <property type="match status" value="1"/>
</dbReference>
<accession>A0A6J6RU29</accession>
<dbReference type="InterPro" id="IPR036291">
    <property type="entry name" value="NAD(P)-bd_dom_sf"/>
</dbReference>
<evidence type="ECO:0000256" key="1">
    <source>
        <dbReference type="ARBA" id="ARBA00006484"/>
    </source>
</evidence>
<name>A0A6J6RU29_9ZZZZ</name>
<dbReference type="Gene3D" id="3.40.50.720">
    <property type="entry name" value="NAD(P)-binding Rossmann-like Domain"/>
    <property type="match status" value="1"/>
</dbReference>
<dbReference type="Pfam" id="PF00106">
    <property type="entry name" value="adh_short"/>
    <property type="match status" value="1"/>
</dbReference>
<evidence type="ECO:0000313" key="3">
    <source>
        <dbReference type="EMBL" id="CAB4725867.1"/>
    </source>
</evidence>
<proteinExistence type="inferred from homology"/>
<dbReference type="FunFam" id="3.40.50.720:FF:000084">
    <property type="entry name" value="Short-chain dehydrogenase reductase"/>
    <property type="match status" value="1"/>
</dbReference>
<organism evidence="3">
    <name type="scientific">freshwater metagenome</name>
    <dbReference type="NCBI Taxonomy" id="449393"/>
    <lineage>
        <taxon>unclassified sequences</taxon>
        <taxon>metagenomes</taxon>
        <taxon>ecological metagenomes</taxon>
    </lineage>
</organism>
<dbReference type="InterPro" id="IPR002347">
    <property type="entry name" value="SDR_fam"/>
</dbReference>
<dbReference type="PRINTS" id="PR00080">
    <property type="entry name" value="SDRFAMILY"/>
</dbReference>
<protein>
    <submittedName>
        <fullName evidence="3">Unannotated protein</fullName>
    </submittedName>
</protein>